<dbReference type="InterPro" id="IPR000683">
    <property type="entry name" value="Gfo/Idh/MocA-like_OxRdtase_N"/>
</dbReference>
<dbReference type="AlphaFoldDB" id="A0A381WMA8"/>
<dbReference type="Pfam" id="PF01408">
    <property type="entry name" value="GFO_IDH_MocA"/>
    <property type="match status" value="1"/>
</dbReference>
<dbReference type="SUPFAM" id="SSF55347">
    <property type="entry name" value="Glyceraldehyde-3-phosphate dehydrogenase-like, C-terminal domain"/>
    <property type="match status" value="1"/>
</dbReference>
<dbReference type="InterPro" id="IPR055170">
    <property type="entry name" value="GFO_IDH_MocA-like_dom"/>
</dbReference>
<dbReference type="InterPro" id="IPR036291">
    <property type="entry name" value="NAD(P)-bd_dom_sf"/>
</dbReference>
<reference evidence="3" key="1">
    <citation type="submission" date="2018-05" db="EMBL/GenBank/DDBJ databases">
        <authorList>
            <person name="Lanie J.A."/>
            <person name="Ng W.-L."/>
            <person name="Kazmierczak K.M."/>
            <person name="Andrzejewski T.M."/>
            <person name="Davidsen T.M."/>
            <person name="Wayne K.J."/>
            <person name="Tettelin H."/>
            <person name="Glass J.I."/>
            <person name="Rusch D."/>
            <person name="Podicherti R."/>
            <person name="Tsui H.-C.T."/>
            <person name="Winkler M.E."/>
        </authorList>
    </citation>
    <scope>NUCLEOTIDE SEQUENCE</scope>
</reference>
<evidence type="ECO:0000259" key="1">
    <source>
        <dbReference type="Pfam" id="PF01408"/>
    </source>
</evidence>
<dbReference type="Pfam" id="PF22725">
    <property type="entry name" value="GFO_IDH_MocA_C3"/>
    <property type="match status" value="1"/>
</dbReference>
<evidence type="ECO:0000259" key="2">
    <source>
        <dbReference type="Pfam" id="PF22725"/>
    </source>
</evidence>
<dbReference type="Gene3D" id="3.40.50.720">
    <property type="entry name" value="NAD(P)-binding Rossmann-like Domain"/>
    <property type="match status" value="1"/>
</dbReference>
<dbReference type="InterPro" id="IPR051450">
    <property type="entry name" value="Gfo/Idh/MocA_Oxidoreductases"/>
</dbReference>
<protein>
    <submittedName>
        <fullName evidence="3">Uncharacterized protein</fullName>
    </submittedName>
</protein>
<dbReference type="Gene3D" id="3.30.360.10">
    <property type="entry name" value="Dihydrodipicolinate Reductase, domain 2"/>
    <property type="match status" value="1"/>
</dbReference>
<sequence>MIKAGVIGAGHLGSIHLKLLKESIFFDLIGCFDTNINISKNNSEFLFFDNINDLISSIDAAFICSNTTNHYKIAKKCIENSKHVFIEKPITDTVDQAIDLVNLSNKNKIKGQVGHVERFNSAFTCITDTIINPKFIECHRLAEFNPRGNDVSVILDLMIHDIDIVLSLVKSKPKRINANGVCVINESPDICNARVEFENGCVANFTASRISLKNMRKTRFFQSNAYVSVDFLEKKTEVVQIKDVKNTDDKYAMVIENSNGKKKQIFYNNPDSKENNAILDEHNSFAKSILDDSTPIVSLKDGLNALKLAYEILKKIK</sequence>
<dbReference type="EMBL" id="UINC01012202">
    <property type="protein sequence ID" value="SVA53411.1"/>
    <property type="molecule type" value="Genomic_DNA"/>
</dbReference>
<dbReference type="GO" id="GO:0000166">
    <property type="term" value="F:nucleotide binding"/>
    <property type="evidence" value="ECO:0007669"/>
    <property type="project" value="InterPro"/>
</dbReference>
<feature type="domain" description="Gfo/Idh/MocA-like oxidoreductase N-terminal" evidence="1">
    <location>
        <begin position="2"/>
        <end position="115"/>
    </location>
</feature>
<gene>
    <name evidence="3" type="ORF">METZ01_LOCUS106265</name>
</gene>
<accession>A0A381WMA8</accession>
<evidence type="ECO:0000313" key="3">
    <source>
        <dbReference type="EMBL" id="SVA53411.1"/>
    </source>
</evidence>
<dbReference type="SUPFAM" id="SSF51735">
    <property type="entry name" value="NAD(P)-binding Rossmann-fold domains"/>
    <property type="match status" value="1"/>
</dbReference>
<dbReference type="PANTHER" id="PTHR43377:SF1">
    <property type="entry name" value="BILIVERDIN REDUCTASE A"/>
    <property type="match status" value="1"/>
</dbReference>
<proteinExistence type="predicted"/>
<dbReference type="PANTHER" id="PTHR43377">
    <property type="entry name" value="BILIVERDIN REDUCTASE A"/>
    <property type="match status" value="1"/>
</dbReference>
<feature type="domain" description="GFO/IDH/MocA-like oxidoreductase" evidence="2">
    <location>
        <begin position="150"/>
        <end position="214"/>
    </location>
</feature>
<name>A0A381WMA8_9ZZZZ</name>
<organism evidence="3">
    <name type="scientific">marine metagenome</name>
    <dbReference type="NCBI Taxonomy" id="408172"/>
    <lineage>
        <taxon>unclassified sequences</taxon>
        <taxon>metagenomes</taxon>
        <taxon>ecological metagenomes</taxon>
    </lineage>
</organism>